<feature type="transmembrane region" description="Helical" evidence="7">
    <location>
        <begin position="6"/>
        <end position="26"/>
    </location>
</feature>
<dbReference type="InterPro" id="IPR042094">
    <property type="entry name" value="T2SS_GspF_sf"/>
</dbReference>
<dbReference type="Proteomes" id="UP000318741">
    <property type="component" value="Chromosome"/>
</dbReference>
<feature type="transmembrane region" description="Helical" evidence="7">
    <location>
        <begin position="137"/>
        <end position="158"/>
    </location>
</feature>
<keyword evidence="3" id="KW-1003">Cell membrane</keyword>
<dbReference type="PANTHER" id="PTHR30012:SF0">
    <property type="entry name" value="TYPE II SECRETION SYSTEM PROTEIN F-RELATED"/>
    <property type="match status" value="1"/>
</dbReference>
<protein>
    <submittedName>
        <fullName evidence="9">Type IV pilin biogenesis protein</fullName>
    </submittedName>
</protein>
<evidence type="ECO:0000313" key="9">
    <source>
        <dbReference type="EMBL" id="QDT15934.1"/>
    </source>
</evidence>
<dbReference type="PANTHER" id="PTHR30012">
    <property type="entry name" value="GENERAL SECRETION PATHWAY PROTEIN"/>
    <property type="match status" value="1"/>
</dbReference>
<gene>
    <name evidence="9" type="ORF">CA12_20320</name>
</gene>
<dbReference type="Gene3D" id="1.20.81.30">
    <property type="entry name" value="Type II secretion system (T2SS), domain F"/>
    <property type="match status" value="2"/>
</dbReference>
<dbReference type="Pfam" id="PF00482">
    <property type="entry name" value="T2SSF"/>
    <property type="match status" value="1"/>
</dbReference>
<dbReference type="GO" id="GO:0005886">
    <property type="term" value="C:plasma membrane"/>
    <property type="evidence" value="ECO:0007669"/>
    <property type="project" value="UniProtKB-SubCell"/>
</dbReference>
<proteinExistence type="inferred from homology"/>
<evidence type="ECO:0000256" key="4">
    <source>
        <dbReference type="ARBA" id="ARBA00022692"/>
    </source>
</evidence>
<evidence type="ECO:0000256" key="7">
    <source>
        <dbReference type="SAM" id="Phobius"/>
    </source>
</evidence>
<dbReference type="OrthoDB" id="242349at2"/>
<keyword evidence="10" id="KW-1185">Reference proteome</keyword>
<evidence type="ECO:0000313" key="10">
    <source>
        <dbReference type="Proteomes" id="UP000318741"/>
    </source>
</evidence>
<feature type="domain" description="Type II secretion system protein GspF" evidence="8">
    <location>
        <begin position="253"/>
        <end position="370"/>
    </location>
</feature>
<feature type="transmembrane region" description="Helical" evidence="7">
    <location>
        <begin position="344"/>
        <end position="368"/>
    </location>
</feature>
<dbReference type="InterPro" id="IPR003004">
    <property type="entry name" value="GspF/PilC"/>
</dbReference>
<name>A0A517P990_9PLAN</name>
<comment type="similarity">
    <text evidence="2">Belongs to the GSP F family.</text>
</comment>
<feature type="transmembrane region" description="Helical" evidence="7">
    <location>
        <begin position="200"/>
        <end position="223"/>
    </location>
</feature>
<reference evidence="9 10" key="1">
    <citation type="submission" date="2019-02" db="EMBL/GenBank/DDBJ databases">
        <title>Deep-cultivation of Planctomycetes and their phenomic and genomic characterization uncovers novel biology.</title>
        <authorList>
            <person name="Wiegand S."/>
            <person name="Jogler M."/>
            <person name="Boedeker C."/>
            <person name="Pinto D."/>
            <person name="Vollmers J."/>
            <person name="Rivas-Marin E."/>
            <person name="Kohn T."/>
            <person name="Peeters S.H."/>
            <person name="Heuer A."/>
            <person name="Rast P."/>
            <person name="Oberbeckmann S."/>
            <person name="Bunk B."/>
            <person name="Jeske O."/>
            <person name="Meyerdierks A."/>
            <person name="Storesund J.E."/>
            <person name="Kallscheuer N."/>
            <person name="Luecker S."/>
            <person name="Lage O.M."/>
            <person name="Pohl T."/>
            <person name="Merkel B.J."/>
            <person name="Hornburger P."/>
            <person name="Mueller R.-W."/>
            <person name="Bruemmer F."/>
            <person name="Labrenz M."/>
            <person name="Spormann A.M."/>
            <person name="Op den Camp H."/>
            <person name="Overmann J."/>
            <person name="Amann R."/>
            <person name="Jetten M.S.M."/>
            <person name="Mascher T."/>
            <person name="Medema M.H."/>
            <person name="Devos D.P."/>
            <person name="Kaster A.-K."/>
            <person name="Ovreas L."/>
            <person name="Rohde M."/>
            <person name="Galperin M.Y."/>
            <person name="Jogler C."/>
        </authorList>
    </citation>
    <scope>NUCLEOTIDE SEQUENCE [LARGE SCALE GENOMIC DNA]</scope>
    <source>
        <strain evidence="9 10">CA12</strain>
    </source>
</reference>
<comment type="subcellular location">
    <subcellularLocation>
        <location evidence="1">Cell membrane</location>
        <topology evidence="1">Multi-pass membrane protein</topology>
    </subcellularLocation>
</comment>
<evidence type="ECO:0000259" key="8">
    <source>
        <dbReference type="Pfam" id="PF00482"/>
    </source>
</evidence>
<sequence>MLFGLFAPGMFFALMLVSLAAAWALARRTRRLRAAALMGELAVAAKRELPMAEEFEGLGETLLRGDRERVRRAAAALDGGADLRTALRAGTLIPAASEPALAAGEASGTLPKALADEAARLARQAGGSAGAFWNVGFYLLATLFAVQAVLGFLMYYIVPKFKKIFEDFGLPIDGFPGYRGGGWLAVPWSGSLIEFSAVGVTYGLLPLAALQLAAFALPLVLVVRQKGLRLPGGRLSRRWFGSQGAHASRVTRALANAAEVGRPFPPVLTAYAAAANSRGPALAKLARRVEGGADVWPALRDARLLTAGEARLAATGTAAGNLPTVLRLIADRRDAVEERRRGRWLALLQPAAVLLIGALVCWVALAFFTPLIRLLYDLG</sequence>
<evidence type="ECO:0000256" key="6">
    <source>
        <dbReference type="ARBA" id="ARBA00023136"/>
    </source>
</evidence>
<evidence type="ECO:0000256" key="3">
    <source>
        <dbReference type="ARBA" id="ARBA00022475"/>
    </source>
</evidence>
<keyword evidence="6 7" id="KW-0472">Membrane</keyword>
<dbReference type="RefSeq" id="WP_145358828.1">
    <property type="nucleotide sequence ID" value="NZ_CP036265.1"/>
</dbReference>
<dbReference type="KEGG" id="acaf:CA12_20320"/>
<evidence type="ECO:0000256" key="2">
    <source>
        <dbReference type="ARBA" id="ARBA00005745"/>
    </source>
</evidence>
<keyword evidence="4 7" id="KW-0812">Transmembrane</keyword>
<evidence type="ECO:0000256" key="5">
    <source>
        <dbReference type="ARBA" id="ARBA00022989"/>
    </source>
</evidence>
<dbReference type="AlphaFoldDB" id="A0A517P990"/>
<keyword evidence="5 7" id="KW-1133">Transmembrane helix</keyword>
<organism evidence="9 10">
    <name type="scientific">Alienimonas californiensis</name>
    <dbReference type="NCBI Taxonomy" id="2527989"/>
    <lineage>
        <taxon>Bacteria</taxon>
        <taxon>Pseudomonadati</taxon>
        <taxon>Planctomycetota</taxon>
        <taxon>Planctomycetia</taxon>
        <taxon>Planctomycetales</taxon>
        <taxon>Planctomycetaceae</taxon>
        <taxon>Alienimonas</taxon>
    </lineage>
</organism>
<dbReference type="InterPro" id="IPR018076">
    <property type="entry name" value="T2SS_GspF_dom"/>
</dbReference>
<dbReference type="EMBL" id="CP036265">
    <property type="protein sequence ID" value="QDT15934.1"/>
    <property type="molecule type" value="Genomic_DNA"/>
</dbReference>
<accession>A0A517P990</accession>
<evidence type="ECO:0000256" key="1">
    <source>
        <dbReference type="ARBA" id="ARBA00004651"/>
    </source>
</evidence>